<feature type="compositionally biased region" description="Basic and acidic residues" evidence="1">
    <location>
        <begin position="122"/>
        <end position="132"/>
    </location>
</feature>
<gene>
    <name evidence="2" type="ORF">S01H1_42800</name>
</gene>
<dbReference type="AlphaFoldDB" id="X0WAG8"/>
<dbReference type="InterPro" id="IPR056957">
    <property type="entry name" value="Pam3_Gp34-like"/>
</dbReference>
<evidence type="ECO:0000256" key="1">
    <source>
        <dbReference type="SAM" id="MobiDB-lite"/>
    </source>
</evidence>
<feature type="region of interest" description="Disordered" evidence="1">
    <location>
        <begin position="105"/>
        <end position="132"/>
    </location>
</feature>
<comment type="caution">
    <text evidence="2">The sequence shown here is derived from an EMBL/GenBank/DDBJ whole genome shotgun (WGS) entry which is preliminary data.</text>
</comment>
<name>X0WAG8_9ZZZZ</name>
<evidence type="ECO:0000313" key="2">
    <source>
        <dbReference type="EMBL" id="GAG09656.1"/>
    </source>
</evidence>
<protein>
    <submittedName>
        <fullName evidence="2">Uncharacterized protein</fullName>
    </submittedName>
</protein>
<sequence length="147" mass="16410">MSNDKEVATKKKNEVATIDIEKFADQGFENIDSKSLQLPFLKILGQLSPQVTAGDSKYIEAAKPGMIYNTVTDKLYDGNKGMLVIPAYYKFEYIEWADRGQEGSNAPRNIYPADSDVMSKTNRGDDGKDRLESGNYIEETASHFVVV</sequence>
<proteinExistence type="predicted"/>
<organism evidence="2">
    <name type="scientific">marine sediment metagenome</name>
    <dbReference type="NCBI Taxonomy" id="412755"/>
    <lineage>
        <taxon>unclassified sequences</taxon>
        <taxon>metagenomes</taxon>
        <taxon>ecological metagenomes</taxon>
    </lineage>
</organism>
<dbReference type="EMBL" id="BARS01027236">
    <property type="protein sequence ID" value="GAG09656.1"/>
    <property type="molecule type" value="Genomic_DNA"/>
</dbReference>
<feature type="non-terminal residue" evidence="2">
    <location>
        <position position="147"/>
    </location>
</feature>
<dbReference type="Pfam" id="PF23977">
    <property type="entry name" value="Pam3_Gp34"/>
    <property type="match status" value="1"/>
</dbReference>
<accession>X0WAG8</accession>
<reference evidence="2" key="1">
    <citation type="journal article" date="2014" name="Front. Microbiol.">
        <title>High frequency of phylogenetically diverse reductive dehalogenase-homologous genes in deep subseafloor sedimentary metagenomes.</title>
        <authorList>
            <person name="Kawai M."/>
            <person name="Futagami T."/>
            <person name="Toyoda A."/>
            <person name="Takaki Y."/>
            <person name="Nishi S."/>
            <person name="Hori S."/>
            <person name="Arai W."/>
            <person name="Tsubouchi T."/>
            <person name="Morono Y."/>
            <person name="Uchiyama I."/>
            <person name="Ito T."/>
            <person name="Fujiyama A."/>
            <person name="Inagaki F."/>
            <person name="Takami H."/>
        </authorList>
    </citation>
    <scope>NUCLEOTIDE SEQUENCE</scope>
    <source>
        <strain evidence="2">Expedition CK06-06</strain>
    </source>
</reference>